<organism evidence="1 2">
    <name type="scientific">Campylobacter rectus</name>
    <name type="common">Wolinella recta</name>
    <dbReference type="NCBI Taxonomy" id="203"/>
    <lineage>
        <taxon>Bacteria</taxon>
        <taxon>Pseudomonadati</taxon>
        <taxon>Campylobacterota</taxon>
        <taxon>Epsilonproteobacteria</taxon>
        <taxon>Campylobacterales</taxon>
        <taxon>Campylobacteraceae</taxon>
        <taxon>Campylobacter</taxon>
    </lineage>
</organism>
<gene>
    <name evidence="1" type="ORF">CRECT_1556</name>
</gene>
<evidence type="ECO:0000313" key="2">
    <source>
        <dbReference type="Proteomes" id="UP000502377"/>
    </source>
</evidence>
<dbReference type="Proteomes" id="UP000502377">
    <property type="component" value="Chromosome"/>
</dbReference>
<proteinExistence type="predicted"/>
<dbReference type="EMBL" id="CP012543">
    <property type="protein sequence ID" value="QCD47192.1"/>
    <property type="molecule type" value="Genomic_DNA"/>
</dbReference>
<protein>
    <submittedName>
        <fullName evidence="1">Uncharacterized protein</fullName>
    </submittedName>
</protein>
<reference evidence="1 2" key="1">
    <citation type="submission" date="2016-07" db="EMBL/GenBank/DDBJ databases">
        <title>Comparative genomics of the Campylobacter concisus group.</title>
        <authorList>
            <person name="Miller W.G."/>
            <person name="Yee E."/>
            <person name="Chapman M.H."/>
            <person name="Huynh S."/>
            <person name="Bono J.L."/>
            <person name="On S.L.W."/>
            <person name="StLeger J."/>
            <person name="Foster G."/>
            <person name="Parker C.T."/>
        </authorList>
    </citation>
    <scope>NUCLEOTIDE SEQUENCE [LARGE SCALE GENOMIC DNA]</scope>
    <source>
        <strain evidence="1 2">ATCC 33238</strain>
    </source>
</reference>
<name>A0A6G5QNP6_CAMRE</name>
<sequence>MGLNLTLLPLFFATEFRPQTTTHRMQTAFSKSAGAQGIRAEVLCSGSVLAIATARSKQAEHIVLRCVATNHKLVKFDFSGRAVLG</sequence>
<dbReference type="AlphaFoldDB" id="A0A6G5QNP6"/>
<dbReference type="KEGG" id="crx:CRECT_1556"/>
<evidence type="ECO:0000313" key="1">
    <source>
        <dbReference type="EMBL" id="QCD47192.1"/>
    </source>
</evidence>
<accession>A0A6G5QNP6</accession>